<accession>A0A1D8G4W4</accession>
<evidence type="ECO:0000313" key="1">
    <source>
        <dbReference type="EMBL" id="AOT60485.1"/>
    </source>
</evidence>
<dbReference type="Proteomes" id="UP000095349">
    <property type="component" value="Chromosome"/>
</dbReference>
<sequence length="46" mass="5285">MLEQRGILVPEAVRGRITRRMDPHVMRDWFRRAFAAAAAGQVFGDE</sequence>
<evidence type="ECO:0000313" key="2">
    <source>
        <dbReference type="Proteomes" id="UP000095349"/>
    </source>
</evidence>
<reference evidence="1 2" key="1">
    <citation type="submission" date="2016-09" db="EMBL/GenBank/DDBJ databases">
        <title>Streptomyces rubrolavendulae MJM4426 Genome sequencing and assembly.</title>
        <authorList>
            <person name="Kim J.-G."/>
        </authorList>
    </citation>
    <scope>NUCLEOTIDE SEQUENCE [LARGE SCALE GENOMIC DNA]</scope>
    <source>
        <strain evidence="1 2">MJM4426</strain>
    </source>
</reference>
<name>A0A1D8G4W4_9ACTN</name>
<keyword evidence="2" id="KW-1185">Reference proteome</keyword>
<dbReference type="EMBL" id="CP017316">
    <property type="protein sequence ID" value="AOT60485.1"/>
    <property type="molecule type" value="Genomic_DNA"/>
</dbReference>
<dbReference type="AlphaFoldDB" id="A0A1D8G4W4"/>
<proteinExistence type="predicted"/>
<dbReference type="STRING" id="285473.A4G23_03360"/>
<protein>
    <submittedName>
        <fullName evidence="1">Uncharacterized protein</fullName>
    </submittedName>
</protein>
<gene>
    <name evidence="1" type="ORF">A4G23_03360</name>
</gene>
<dbReference type="PATRIC" id="fig|285473.5.peg.3515"/>
<dbReference type="KEGG" id="srn:A4G23_03360"/>
<dbReference type="RefSeq" id="WP_159029473.1">
    <property type="nucleotide sequence ID" value="NZ_CP017316.1"/>
</dbReference>
<organism evidence="1 2">
    <name type="scientific">Streptomyces rubrolavendulae</name>
    <dbReference type="NCBI Taxonomy" id="285473"/>
    <lineage>
        <taxon>Bacteria</taxon>
        <taxon>Bacillati</taxon>
        <taxon>Actinomycetota</taxon>
        <taxon>Actinomycetes</taxon>
        <taxon>Kitasatosporales</taxon>
        <taxon>Streptomycetaceae</taxon>
        <taxon>Streptomyces</taxon>
    </lineage>
</organism>
<dbReference type="GeneID" id="91407157"/>